<feature type="transmembrane region" description="Helical" evidence="1">
    <location>
        <begin position="49"/>
        <end position="69"/>
    </location>
</feature>
<keyword evidence="1" id="KW-0472">Membrane</keyword>
<accession>A0A8T0EYK5</accession>
<keyword evidence="1" id="KW-1133">Transmembrane helix</keyword>
<dbReference type="AlphaFoldDB" id="A0A8T0EYK5"/>
<sequence length="106" mass="12319">MNDSRCDGYTGTESGILTLTGFDPTTAAVSRSVITRFRTFAMILGGARILFLIQWLLIYAVWLPFALPWERNYSKRDKRCLMVAKFLRVLEKEMFGIFHTKWNLPH</sequence>
<gene>
    <name evidence="2" type="ORF">HNY73_013596</name>
</gene>
<comment type="caution">
    <text evidence="2">The sequence shown here is derived from an EMBL/GenBank/DDBJ whole genome shotgun (WGS) entry which is preliminary data.</text>
</comment>
<dbReference type="EMBL" id="JABXBU010001863">
    <property type="protein sequence ID" value="KAF8783435.1"/>
    <property type="molecule type" value="Genomic_DNA"/>
</dbReference>
<reference evidence="2" key="2">
    <citation type="submission" date="2020-06" db="EMBL/GenBank/DDBJ databases">
        <authorList>
            <person name="Sheffer M."/>
        </authorList>
    </citation>
    <scope>NUCLEOTIDE SEQUENCE</scope>
</reference>
<evidence type="ECO:0000313" key="2">
    <source>
        <dbReference type="EMBL" id="KAF8783435.1"/>
    </source>
</evidence>
<keyword evidence="3" id="KW-1185">Reference proteome</keyword>
<protein>
    <submittedName>
        <fullName evidence="2">Uncharacterized protein</fullName>
    </submittedName>
</protein>
<evidence type="ECO:0000313" key="3">
    <source>
        <dbReference type="Proteomes" id="UP000807504"/>
    </source>
</evidence>
<organism evidence="2 3">
    <name type="scientific">Argiope bruennichi</name>
    <name type="common">Wasp spider</name>
    <name type="synonym">Aranea bruennichi</name>
    <dbReference type="NCBI Taxonomy" id="94029"/>
    <lineage>
        <taxon>Eukaryota</taxon>
        <taxon>Metazoa</taxon>
        <taxon>Ecdysozoa</taxon>
        <taxon>Arthropoda</taxon>
        <taxon>Chelicerata</taxon>
        <taxon>Arachnida</taxon>
        <taxon>Araneae</taxon>
        <taxon>Araneomorphae</taxon>
        <taxon>Entelegynae</taxon>
        <taxon>Araneoidea</taxon>
        <taxon>Araneidae</taxon>
        <taxon>Argiope</taxon>
    </lineage>
</organism>
<reference evidence="2" key="1">
    <citation type="journal article" date="2020" name="bioRxiv">
        <title>Chromosome-level reference genome of the European wasp spider Argiope bruennichi: a resource for studies on range expansion and evolutionary adaptation.</title>
        <authorList>
            <person name="Sheffer M.M."/>
            <person name="Hoppe A."/>
            <person name="Krehenwinkel H."/>
            <person name="Uhl G."/>
            <person name="Kuss A.W."/>
            <person name="Jensen L."/>
            <person name="Jensen C."/>
            <person name="Gillespie R.G."/>
            <person name="Hoff K.J."/>
            <person name="Prost S."/>
        </authorList>
    </citation>
    <scope>NUCLEOTIDE SEQUENCE</scope>
</reference>
<dbReference type="Proteomes" id="UP000807504">
    <property type="component" value="Unassembled WGS sequence"/>
</dbReference>
<name>A0A8T0EYK5_ARGBR</name>
<proteinExistence type="predicted"/>
<evidence type="ECO:0000256" key="1">
    <source>
        <dbReference type="SAM" id="Phobius"/>
    </source>
</evidence>
<keyword evidence="1" id="KW-0812">Transmembrane</keyword>